<dbReference type="PANTHER" id="PTHR34220">
    <property type="entry name" value="SENSOR HISTIDINE KINASE YPDA"/>
    <property type="match status" value="1"/>
</dbReference>
<dbReference type="Proteomes" id="UP000473648">
    <property type="component" value="Unassembled WGS sequence"/>
</dbReference>
<feature type="domain" description="Signal transduction histidine kinase internal region" evidence="1">
    <location>
        <begin position="206"/>
        <end position="282"/>
    </location>
</feature>
<protein>
    <recommendedName>
        <fullName evidence="5">Signal transduction histidine kinase internal region domain-containing protein</fullName>
    </recommendedName>
</protein>
<evidence type="ECO:0000259" key="1">
    <source>
        <dbReference type="Pfam" id="PF06580"/>
    </source>
</evidence>
<dbReference type="InterPro" id="IPR010559">
    <property type="entry name" value="Sig_transdc_His_kin_internal"/>
</dbReference>
<evidence type="ECO:0000313" key="3">
    <source>
        <dbReference type="EMBL" id="MQM73678.1"/>
    </source>
</evidence>
<organism evidence="3 4">
    <name type="scientific">Candidatus Pseudoramibacter fermentans</name>
    <dbReference type="NCBI Taxonomy" id="2594427"/>
    <lineage>
        <taxon>Bacteria</taxon>
        <taxon>Bacillati</taxon>
        <taxon>Bacillota</taxon>
        <taxon>Clostridia</taxon>
        <taxon>Eubacteriales</taxon>
        <taxon>Eubacteriaceae</taxon>
        <taxon>Pseudoramibacter</taxon>
    </lineage>
</organism>
<dbReference type="EMBL" id="VOGB01000005">
    <property type="protein sequence ID" value="MQM73678.1"/>
    <property type="molecule type" value="Genomic_DNA"/>
</dbReference>
<accession>A0A6L5GU42</accession>
<feature type="domain" description="PocR" evidence="2">
    <location>
        <begin position="11"/>
        <end position="160"/>
    </location>
</feature>
<dbReference type="GO" id="GO:0000155">
    <property type="term" value="F:phosphorelay sensor kinase activity"/>
    <property type="evidence" value="ECO:0007669"/>
    <property type="project" value="InterPro"/>
</dbReference>
<dbReference type="InterPro" id="IPR018771">
    <property type="entry name" value="PocR_dom"/>
</dbReference>
<name>A0A6L5GU42_9FIRM</name>
<evidence type="ECO:0008006" key="5">
    <source>
        <dbReference type="Google" id="ProtNLM"/>
    </source>
</evidence>
<dbReference type="Pfam" id="PF06580">
    <property type="entry name" value="His_kinase"/>
    <property type="match status" value="1"/>
</dbReference>
<dbReference type="PROSITE" id="PS51257">
    <property type="entry name" value="PROKAR_LIPOPROTEIN"/>
    <property type="match status" value="1"/>
</dbReference>
<dbReference type="GO" id="GO:0016020">
    <property type="term" value="C:membrane"/>
    <property type="evidence" value="ECO:0007669"/>
    <property type="project" value="InterPro"/>
</dbReference>
<reference evidence="3" key="1">
    <citation type="journal article" date="2020" name="Appl. Environ. Microbiol.">
        <title>Medium-Chain Fatty Acid Synthesis by 'Candidatus Weimeria bifida' gen. nov., sp. nov., and 'Candidatus Pseudoramibacter fermentans' sp. nov.</title>
        <authorList>
            <person name="Scarborough M.J."/>
            <person name="Myers K.S."/>
            <person name="Donohue T.J."/>
            <person name="Noguera D.R."/>
        </authorList>
    </citation>
    <scope>NUCLEOTIDE SEQUENCE</scope>
    <source>
        <strain evidence="3">EUB1.1</strain>
    </source>
</reference>
<dbReference type="InterPro" id="IPR050640">
    <property type="entry name" value="Bact_2-comp_sensor_kinase"/>
</dbReference>
<evidence type="ECO:0000259" key="2">
    <source>
        <dbReference type="Pfam" id="PF10114"/>
    </source>
</evidence>
<gene>
    <name evidence="3" type="ORF">FRC53_09760</name>
</gene>
<evidence type="ECO:0000313" key="4">
    <source>
        <dbReference type="Proteomes" id="UP000473648"/>
    </source>
</evidence>
<proteinExistence type="predicted"/>
<keyword evidence="4" id="KW-1185">Reference proteome</keyword>
<dbReference type="AlphaFoldDB" id="A0A6L5GU42"/>
<sequence length="403" mass="46031">MSEFEKWAGSDEFKQIQQTFQQATGAACRLIDYKGRALAPENEGAPILRESENWREIKKTLEKSAREASIQAVTDGDVLIYRTLKQLTFFVVPFEKDGEYLGAVQGGPVRVERGLDGFADYDKDLDKKAETFCKVNQMLIDAMPVFTAVQLKGAAELVKMWLGKRIDLENQLDQQRAHAKQDATIIEQQYRKIEAYERKDSQPREENLENRLNMHFWFNSLTSAANLAIIEGAMRTNEMITLISDFLRDTLFEHDTYWTVAQETEAVECYLHIQGVRFGDRIQYKIDVPRNMMKCRVPRMMLVPFVEHSTIGLVNQNQDGQILVRISQESGQLICEIEDNVVPEEVAELPTEAKKHYSVEANIEAVRDKLGRIYGTGYHIARTTEDGLNRLVISIPEGGRSDV</sequence>
<comment type="caution">
    <text evidence="3">The sequence shown here is derived from an EMBL/GenBank/DDBJ whole genome shotgun (WGS) entry which is preliminary data.</text>
</comment>
<dbReference type="PANTHER" id="PTHR34220:SF7">
    <property type="entry name" value="SENSOR HISTIDINE KINASE YPDA"/>
    <property type="match status" value="1"/>
</dbReference>
<dbReference type="Pfam" id="PF10114">
    <property type="entry name" value="PocR"/>
    <property type="match status" value="1"/>
</dbReference>